<evidence type="ECO:0000256" key="3">
    <source>
        <dbReference type="ARBA" id="ARBA00022840"/>
    </source>
</evidence>
<dbReference type="InterPro" id="IPR001482">
    <property type="entry name" value="T2SS/T4SS_dom"/>
</dbReference>
<dbReference type="PANTHER" id="PTHR30258">
    <property type="entry name" value="TYPE II SECRETION SYSTEM PROTEIN GSPE-RELATED"/>
    <property type="match status" value="1"/>
</dbReference>
<sequence length="583" mass="63888">MRIPLARHRSEQAPVEAVPVHADETLARVLITAGRLQPYQLDAAEATPGDESLAEKLVSTGTISADALARTLAEHYRAELVDFRTVTPEPDAVTLLTLEQARQLLALPLAVVDDVVTVATVDPAPERVEAISACLSRTEPIRIEIQVATKRDLDRAIDSAYRATHEVGSQVREFEARDQLRREAAQLETTNVNEGAPVVRVVQMILTQALRDRASDVHIEPSGERVRVRYRIDGALTDVLDLPGSIGPALVSRVKILAQMNIVERRRPQDGQISMSVEDREVDIRVATTAVVGGEKVVMRLLDKSRPLFQLRQLGMPADTAEQYRRLIGSPYGMVVCAGPTGGGKTTTLYASLGELNQPDKNIMTIEDPVEYTFDSINQIQINEQAGITFATGLKSILRQDPDIILVGEIRDRDTARIAVQSALTGHLVLSSLHATEAVAAVYRMLDMGIEGFLIASSVTAVVAQRLVRRSCTSCLAPYQPTPEELGFLRAFGATEPEGGFRRGTGCHFCAHTGFLERIGVYELLVVTDQIRELIVDRAPHDEMRKLARSQGMRTLWEQGARLVQDGTSTAAEVMRSIYVTGV</sequence>
<evidence type="ECO:0000256" key="2">
    <source>
        <dbReference type="ARBA" id="ARBA00022741"/>
    </source>
</evidence>
<dbReference type="Gene3D" id="3.30.450.90">
    <property type="match status" value="1"/>
</dbReference>
<dbReference type="Proteomes" id="UP001501581">
    <property type="component" value="Unassembled WGS sequence"/>
</dbReference>
<dbReference type="PROSITE" id="PS00662">
    <property type="entry name" value="T2SP_E"/>
    <property type="match status" value="1"/>
</dbReference>
<organism evidence="5 6">
    <name type="scientific">Nocardioides dubius</name>
    <dbReference type="NCBI Taxonomy" id="317019"/>
    <lineage>
        <taxon>Bacteria</taxon>
        <taxon>Bacillati</taxon>
        <taxon>Actinomycetota</taxon>
        <taxon>Actinomycetes</taxon>
        <taxon>Propionibacteriales</taxon>
        <taxon>Nocardioidaceae</taxon>
        <taxon>Nocardioides</taxon>
    </lineage>
</organism>
<dbReference type="Gene3D" id="3.40.50.300">
    <property type="entry name" value="P-loop containing nucleotide triphosphate hydrolases"/>
    <property type="match status" value="1"/>
</dbReference>
<dbReference type="InterPro" id="IPR007831">
    <property type="entry name" value="T2SS_GspE_N"/>
</dbReference>
<dbReference type="Gene3D" id="3.30.300.160">
    <property type="entry name" value="Type II secretion system, protein E, N-terminal domain"/>
    <property type="match status" value="1"/>
</dbReference>
<evidence type="ECO:0000259" key="4">
    <source>
        <dbReference type="PROSITE" id="PS00662"/>
    </source>
</evidence>
<dbReference type="EMBL" id="BAAALG010000011">
    <property type="protein sequence ID" value="GAA1108804.1"/>
    <property type="molecule type" value="Genomic_DNA"/>
</dbReference>
<gene>
    <name evidence="5" type="ORF">GCM10009668_31370</name>
</gene>
<dbReference type="SUPFAM" id="SSF160246">
    <property type="entry name" value="EspE N-terminal domain-like"/>
    <property type="match status" value="1"/>
</dbReference>
<keyword evidence="2" id="KW-0547">Nucleotide-binding</keyword>
<dbReference type="InterPro" id="IPR037257">
    <property type="entry name" value="T2SS_E_N_sf"/>
</dbReference>
<evidence type="ECO:0000313" key="6">
    <source>
        <dbReference type="Proteomes" id="UP001501581"/>
    </source>
</evidence>
<comment type="similarity">
    <text evidence="1">Belongs to the GSP E family.</text>
</comment>
<dbReference type="InterPro" id="IPR027417">
    <property type="entry name" value="P-loop_NTPase"/>
</dbReference>
<feature type="domain" description="Bacterial type II secretion system protein E" evidence="4">
    <location>
        <begin position="398"/>
        <end position="412"/>
    </location>
</feature>
<dbReference type="Pfam" id="PF00437">
    <property type="entry name" value="T2SSE"/>
    <property type="match status" value="1"/>
</dbReference>
<proteinExistence type="inferred from homology"/>
<comment type="caution">
    <text evidence="5">The sequence shown here is derived from an EMBL/GenBank/DDBJ whole genome shotgun (WGS) entry which is preliminary data.</text>
</comment>
<evidence type="ECO:0000256" key="1">
    <source>
        <dbReference type="ARBA" id="ARBA00006611"/>
    </source>
</evidence>
<protein>
    <submittedName>
        <fullName evidence="5">GspE/PulE family protein</fullName>
    </submittedName>
</protein>
<accession>A0ABP4EGV4</accession>
<keyword evidence="6" id="KW-1185">Reference proteome</keyword>
<dbReference type="Pfam" id="PF05157">
    <property type="entry name" value="MshEN"/>
    <property type="match status" value="1"/>
</dbReference>
<dbReference type="RefSeq" id="WP_343995762.1">
    <property type="nucleotide sequence ID" value="NZ_BAAALG010000011.1"/>
</dbReference>
<keyword evidence="3" id="KW-0067">ATP-binding</keyword>
<dbReference type="CDD" id="cd01129">
    <property type="entry name" value="PulE-GspE-like"/>
    <property type="match status" value="1"/>
</dbReference>
<evidence type="ECO:0000313" key="5">
    <source>
        <dbReference type="EMBL" id="GAA1108804.1"/>
    </source>
</evidence>
<dbReference type="SUPFAM" id="SSF52540">
    <property type="entry name" value="P-loop containing nucleoside triphosphate hydrolases"/>
    <property type="match status" value="1"/>
</dbReference>
<reference evidence="6" key="1">
    <citation type="journal article" date="2019" name="Int. J. Syst. Evol. Microbiol.">
        <title>The Global Catalogue of Microorganisms (GCM) 10K type strain sequencing project: providing services to taxonomists for standard genome sequencing and annotation.</title>
        <authorList>
            <consortium name="The Broad Institute Genomics Platform"/>
            <consortium name="The Broad Institute Genome Sequencing Center for Infectious Disease"/>
            <person name="Wu L."/>
            <person name="Ma J."/>
        </authorList>
    </citation>
    <scope>NUCLEOTIDE SEQUENCE [LARGE SCALE GENOMIC DNA]</scope>
    <source>
        <strain evidence="6">JCM 13008</strain>
    </source>
</reference>
<name>A0ABP4EGV4_9ACTN</name>
<dbReference type="PANTHER" id="PTHR30258:SF2">
    <property type="entry name" value="COMG OPERON PROTEIN 1"/>
    <property type="match status" value="1"/>
</dbReference>